<accession>A0ABU8BZ45</accession>
<dbReference type="EMBL" id="JBALHR010000014">
    <property type="protein sequence ID" value="MEH7829976.1"/>
    <property type="molecule type" value="Genomic_DNA"/>
</dbReference>
<evidence type="ECO:0000313" key="1">
    <source>
        <dbReference type="EMBL" id="MEH7829976.1"/>
    </source>
</evidence>
<organism evidence="1 2">
    <name type="scientific">Gemmobacter denitrificans</name>
    <dbReference type="NCBI Taxonomy" id="3123040"/>
    <lineage>
        <taxon>Bacteria</taxon>
        <taxon>Pseudomonadati</taxon>
        <taxon>Pseudomonadota</taxon>
        <taxon>Alphaproteobacteria</taxon>
        <taxon>Rhodobacterales</taxon>
        <taxon>Paracoccaceae</taxon>
        <taxon>Gemmobacter</taxon>
    </lineage>
</organism>
<proteinExistence type="predicted"/>
<dbReference type="Proteomes" id="UP001431963">
    <property type="component" value="Unassembled WGS sequence"/>
</dbReference>
<name>A0ABU8BZ45_9RHOB</name>
<comment type="caution">
    <text evidence="1">The sequence shown here is derived from an EMBL/GenBank/DDBJ whole genome shotgun (WGS) entry which is preliminary data.</text>
</comment>
<sequence length="117" mass="12422">MKLPFRVFGSVPGRGIYDNMKTAADRGVRGKKPAFLPLGKAGSSDYDSFRLTDGELNFILNSIPGQHLVLSRSPRGSTVLNVDLKALGPLLTALGGGQAGLNAFGADYAARPGFWKE</sequence>
<protein>
    <submittedName>
        <fullName evidence="1">Uncharacterized protein</fullName>
    </submittedName>
</protein>
<dbReference type="RefSeq" id="WP_335425004.1">
    <property type="nucleotide sequence ID" value="NZ_JBALHR010000014.1"/>
</dbReference>
<reference evidence="1" key="1">
    <citation type="submission" date="2024-02" db="EMBL/GenBank/DDBJ databases">
        <title>Genome sequences of strain Gemmobacter sp. JM10B15.</title>
        <authorList>
            <person name="Zhang M."/>
        </authorList>
    </citation>
    <scope>NUCLEOTIDE SEQUENCE</scope>
    <source>
        <strain evidence="1">JM10B15</strain>
    </source>
</reference>
<evidence type="ECO:0000313" key="2">
    <source>
        <dbReference type="Proteomes" id="UP001431963"/>
    </source>
</evidence>
<gene>
    <name evidence="1" type="ORF">V6590_17635</name>
</gene>
<keyword evidence="2" id="KW-1185">Reference proteome</keyword>